<gene>
    <name evidence="3" type="ORF">Cvel_6900</name>
</gene>
<dbReference type="GO" id="GO:0034338">
    <property type="term" value="F:short-chain carboxylesterase activity"/>
    <property type="evidence" value="ECO:0007669"/>
    <property type="project" value="TreeGrafter"/>
</dbReference>
<protein>
    <recommendedName>
        <fullName evidence="4">AB hydrolase-1 domain-containing protein</fullName>
    </recommendedName>
</protein>
<name>A0A0G4HI29_9ALVE</name>
<dbReference type="EMBL" id="CDMZ01002735">
    <property type="protein sequence ID" value="CEM43648.1"/>
    <property type="molecule type" value="Genomic_DNA"/>
</dbReference>
<sequence length="657" mass="72877">MLWRLFEERVHVSIKAALLVTPLFLLPFVESFSGTPFPAFLQSRAPSKRSTRAVTPPFNSLTRSGVDSPHILFSAPPPSPSMPGVIEKPAVTGEAEGTKLVNGFACKESPEGQREEKSLDSLLCSLVAEFKEGHFCPPWYARDCHTQTIVGTESLQQVVSGRTSQTPFLKSGALKRQRWETPDGDFIDIDFLTHTDSDLLTVCRDSCAAKQSEEIDGPPIFPPNGALPDEYLEMPGVTDSDRDADPKNVGGGRPVVLVIHGLESNSRGANTVKLSRAMFHRGFDVMAVNFRSCATGAPLTGMVKKEEGEAEEDAPFAEALPLKPKSYHVGFTYDLNFVTRRLRAAVPDRALFVCGFSLGGNVCAKFLGELGTHARSRHVWGGAVACVPMDPVLCQLKLDDGELPRTWRGEEGGESHERGTEVEDEKQTGHADFEEVREKYKKAAGRLHFNRRVYSGNFLKNLRAKALSVKDILPSGFNLTRVLDSKGLGEFDDTFMASVWGFRDYRDYYSQNGAKWYLPAVRVPLFGVNALDDPFIAQECLPSQRWMETFNALETDPRGDRWRGKLPAIGLPEPEAEVEKEEMGEKGSGGSFVPKFVRWKYTDKGGHLGYWADVQKSDWSGEGVGPPSDPFAVEVGWYAWELSRFLQHLWGEIRPPK</sequence>
<evidence type="ECO:0000256" key="1">
    <source>
        <dbReference type="ARBA" id="ARBA00010884"/>
    </source>
</evidence>
<feature type="region of interest" description="Disordered" evidence="2">
    <location>
        <begin position="405"/>
        <end position="431"/>
    </location>
</feature>
<evidence type="ECO:0008006" key="4">
    <source>
        <dbReference type="Google" id="ProtNLM"/>
    </source>
</evidence>
<dbReference type="InterPro" id="IPR050960">
    <property type="entry name" value="AB_hydrolase_4_sf"/>
</dbReference>
<dbReference type="AlphaFoldDB" id="A0A0G4HI29"/>
<reference evidence="3" key="1">
    <citation type="submission" date="2014-11" db="EMBL/GenBank/DDBJ databases">
        <authorList>
            <person name="Otto D Thomas"/>
            <person name="Naeem Raeece"/>
        </authorList>
    </citation>
    <scope>NUCLEOTIDE SEQUENCE</scope>
</reference>
<dbReference type="PANTHER" id="PTHR10794:SF63">
    <property type="entry name" value="ALPHA_BETA HYDROLASE 1, ISOFORM A"/>
    <property type="match status" value="1"/>
</dbReference>
<dbReference type="VEuPathDB" id="CryptoDB:Cvel_6900"/>
<dbReference type="SUPFAM" id="SSF53474">
    <property type="entry name" value="alpha/beta-Hydrolases"/>
    <property type="match status" value="1"/>
</dbReference>
<dbReference type="InterPro" id="IPR029058">
    <property type="entry name" value="AB_hydrolase_fold"/>
</dbReference>
<dbReference type="Gene3D" id="3.40.50.1820">
    <property type="entry name" value="alpha/beta hydrolase"/>
    <property type="match status" value="1"/>
</dbReference>
<dbReference type="PhylomeDB" id="A0A0G4HI29"/>
<accession>A0A0G4HI29</accession>
<dbReference type="PANTHER" id="PTHR10794">
    <property type="entry name" value="ABHYDROLASE DOMAIN-CONTAINING PROTEIN"/>
    <property type="match status" value="1"/>
</dbReference>
<proteinExistence type="inferred from homology"/>
<evidence type="ECO:0000256" key="2">
    <source>
        <dbReference type="SAM" id="MobiDB-lite"/>
    </source>
</evidence>
<evidence type="ECO:0000313" key="3">
    <source>
        <dbReference type="EMBL" id="CEM43648.1"/>
    </source>
</evidence>
<dbReference type="GO" id="GO:0047372">
    <property type="term" value="F:monoacylglycerol lipase activity"/>
    <property type="evidence" value="ECO:0007669"/>
    <property type="project" value="TreeGrafter"/>
</dbReference>
<comment type="similarity">
    <text evidence="1">Belongs to the AB hydrolase superfamily. AB hydrolase 4 family.</text>
</comment>
<organism evidence="3">
    <name type="scientific">Chromera velia CCMP2878</name>
    <dbReference type="NCBI Taxonomy" id="1169474"/>
    <lineage>
        <taxon>Eukaryota</taxon>
        <taxon>Sar</taxon>
        <taxon>Alveolata</taxon>
        <taxon>Colpodellida</taxon>
        <taxon>Chromeraceae</taxon>
        <taxon>Chromera</taxon>
    </lineage>
</organism>